<dbReference type="AlphaFoldDB" id="A0AAW1Z4W0"/>
<feature type="transmembrane region" description="Helical" evidence="14">
    <location>
        <begin position="96"/>
        <end position="118"/>
    </location>
</feature>
<evidence type="ECO:0000256" key="13">
    <source>
        <dbReference type="RuleBase" id="RU000688"/>
    </source>
</evidence>
<evidence type="ECO:0000313" key="17">
    <source>
        <dbReference type="Proteomes" id="UP001479290"/>
    </source>
</evidence>
<keyword evidence="11" id="KW-0325">Glycoprotein</keyword>
<dbReference type="EMBL" id="JAWDJR010000021">
    <property type="protein sequence ID" value="KAK9955349.1"/>
    <property type="molecule type" value="Genomic_DNA"/>
</dbReference>
<evidence type="ECO:0000256" key="12">
    <source>
        <dbReference type="ARBA" id="ARBA00023224"/>
    </source>
</evidence>
<dbReference type="Gene3D" id="1.20.1070.10">
    <property type="entry name" value="Rhodopsin 7-helix transmembrane proteins"/>
    <property type="match status" value="1"/>
</dbReference>
<name>A0AAW1Z4W0_CULAL</name>
<feature type="transmembrane region" description="Helical" evidence="14">
    <location>
        <begin position="56"/>
        <end position="76"/>
    </location>
</feature>
<evidence type="ECO:0000256" key="5">
    <source>
        <dbReference type="ARBA" id="ARBA00022725"/>
    </source>
</evidence>
<dbReference type="PRINTS" id="PR00245">
    <property type="entry name" value="OLFACTORYR"/>
</dbReference>
<proteinExistence type="inferred from homology"/>
<dbReference type="GO" id="GO:0004984">
    <property type="term" value="F:olfactory receptor activity"/>
    <property type="evidence" value="ECO:0007669"/>
    <property type="project" value="InterPro"/>
</dbReference>
<evidence type="ECO:0000256" key="4">
    <source>
        <dbReference type="ARBA" id="ARBA00022692"/>
    </source>
</evidence>
<sequence>MNNITFFATYTLMEPKDSKSFRHIYFTCFLVLYILILFVNTWVSVVIVLERALHKPMYIFLCNLCLNDMYGASGFYPKFLHDLMLDSYVIPSYMCAFQAFVIYSSVMCDCTTVTVMAYDRHVAICRPLDYHSKMNKFSCSVLLAFCWILPLVYMIICVVLSNRMKLCKYQINKLYCDNWSIVKLSCESTVINNIYGLFVISFYSCLCVFIIFSYIKLIIACKASLECRKKFWQTCVPHLITMMNYIVAVFFDALYSRYGSSDVSENLRNFLALEMLIVPPLVNPIIYGLKLQEVRKRILKSFVNIRKQ</sequence>
<dbReference type="InterPro" id="IPR017452">
    <property type="entry name" value="GPCR_Rhodpsn_7TM"/>
</dbReference>
<dbReference type="InterPro" id="IPR052921">
    <property type="entry name" value="GPCR1_Superfamily_Member"/>
</dbReference>
<evidence type="ECO:0000256" key="1">
    <source>
        <dbReference type="ARBA" id="ARBA00004651"/>
    </source>
</evidence>
<dbReference type="PROSITE" id="PS00237">
    <property type="entry name" value="G_PROTEIN_RECEP_F1_1"/>
    <property type="match status" value="1"/>
</dbReference>
<feature type="transmembrane region" description="Helical" evidence="14">
    <location>
        <begin position="139"/>
        <end position="161"/>
    </location>
</feature>
<keyword evidence="17" id="KW-1185">Reference proteome</keyword>
<evidence type="ECO:0000256" key="10">
    <source>
        <dbReference type="ARBA" id="ARBA00023170"/>
    </source>
</evidence>
<keyword evidence="6 14" id="KW-1133">Transmembrane helix</keyword>
<comment type="subcellular location">
    <subcellularLocation>
        <location evidence="1 14">Cell membrane</location>
        <topology evidence="1 14">Multi-pass membrane protein</topology>
    </subcellularLocation>
</comment>
<comment type="caution">
    <text evidence="16">The sequence shown here is derived from an EMBL/GenBank/DDBJ whole genome shotgun (WGS) entry which is preliminary data.</text>
</comment>
<feature type="domain" description="G-protein coupled receptors family 1 profile" evidence="15">
    <location>
        <begin position="39"/>
        <end position="287"/>
    </location>
</feature>
<evidence type="ECO:0000256" key="14">
    <source>
        <dbReference type="RuleBase" id="RU363047"/>
    </source>
</evidence>
<feature type="transmembrane region" description="Helical" evidence="14">
    <location>
        <begin position="24"/>
        <end position="49"/>
    </location>
</feature>
<dbReference type="GO" id="GO:0004930">
    <property type="term" value="F:G protein-coupled receptor activity"/>
    <property type="evidence" value="ECO:0007669"/>
    <property type="project" value="UniProtKB-KW"/>
</dbReference>
<dbReference type="SUPFAM" id="SSF81321">
    <property type="entry name" value="Family A G protein-coupled receptor-like"/>
    <property type="match status" value="1"/>
</dbReference>
<keyword evidence="10 13" id="KW-0675">Receptor</keyword>
<reference evidence="16 17" key="1">
    <citation type="submission" date="2024-05" db="EMBL/GenBank/DDBJ databases">
        <title>A high-quality chromosomal-level genome assembly of Topmouth culter (Culter alburnus).</title>
        <authorList>
            <person name="Zhao H."/>
        </authorList>
    </citation>
    <scope>NUCLEOTIDE SEQUENCE [LARGE SCALE GENOMIC DNA]</scope>
    <source>
        <strain evidence="16">CATC2023</strain>
        <tissue evidence="16">Muscle</tissue>
    </source>
</reference>
<evidence type="ECO:0000256" key="3">
    <source>
        <dbReference type="ARBA" id="ARBA00022606"/>
    </source>
</evidence>
<evidence type="ECO:0000256" key="11">
    <source>
        <dbReference type="ARBA" id="ARBA00023180"/>
    </source>
</evidence>
<keyword evidence="7 13" id="KW-0297">G-protein coupled receptor</keyword>
<organism evidence="16 17">
    <name type="scientific">Culter alburnus</name>
    <name type="common">Topmouth culter</name>
    <dbReference type="NCBI Taxonomy" id="194366"/>
    <lineage>
        <taxon>Eukaryota</taxon>
        <taxon>Metazoa</taxon>
        <taxon>Chordata</taxon>
        <taxon>Craniata</taxon>
        <taxon>Vertebrata</taxon>
        <taxon>Euteleostomi</taxon>
        <taxon>Actinopterygii</taxon>
        <taxon>Neopterygii</taxon>
        <taxon>Teleostei</taxon>
        <taxon>Ostariophysi</taxon>
        <taxon>Cypriniformes</taxon>
        <taxon>Xenocyprididae</taxon>
        <taxon>Xenocypridinae</taxon>
        <taxon>Culter</taxon>
    </lineage>
</organism>
<gene>
    <name evidence="16" type="ORF">ABG768_015231</name>
</gene>
<keyword evidence="4 13" id="KW-0812">Transmembrane</keyword>
<keyword evidence="2 14" id="KW-1003">Cell membrane</keyword>
<dbReference type="Pfam" id="PF13853">
    <property type="entry name" value="7tm_4"/>
    <property type="match status" value="1"/>
</dbReference>
<keyword evidence="12 13" id="KW-0807">Transducer</keyword>
<dbReference type="InterPro" id="IPR000725">
    <property type="entry name" value="Olfact_rcpt"/>
</dbReference>
<dbReference type="PANTHER" id="PTHR26451:SF871">
    <property type="entry name" value="ODORANT RECEPTOR-RELATED"/>
    <property type="match status" value="1"/>
</dbReference>
<feature type="transmembrane region" description="Helical" evidence="14">
    <location>
        <begin position="231"/>
        <end position="251"/>
    </location>
</feature>
<dbReference type="PANTHER" id="PTHR26451">
    <property type="entry name" value="G_PROTEIN_RECEP_F1_2 DOMAIN-CONTAINING PROTEIN"/>
    <property type="match status" value="1"/>
</dbReference>
<feature type="transmembrane region" description="Helical" evidence="14">
    <location>
        <begin position="194"/>
        <end position="219"/>
    </location>
</feature>
<evidence type="ECO:0000256" key="8">
    <source>
        <dbReference type="ARBA" id="ARBA00023136"/>
    </source>
</evidence>
<evidence type="ECO:0000259" key="15">
    <source>
        <dbReference type="PROSITE" id="PS50262"/>
    </source>
</evidence>
<dbReference type="PROSITE" id="PS50262">
    <property type="entry name" value="G_PROTEIN_RECEP_F1_2"/>
    <property type="match status" value="1"/>
</dbReference>
<evidence type="ECO:0000256" key="2">
    <source>
        <dbReference type="ARBA" id="ARBA00022475"/>
    </source>
</evidence>
<protein>
    <recommendedName>
        <fullName evidence="14">Olfactory receptor</fullName>
    </recommendedName>
</protein>
<dbReference type="GO" id="GO:0005549">
    <property type="term" value="F:odorant binding"/>
    <property type="evidence" value="ECO:0007669"/>
    <property type="project" value="TreeGrafter"/>
</dbReference>
<keyword evidence="9" id="KW-1015">Disulfide bond</keyword>
<keyword evidence="8 14" id="KW-0472">Membrane</keyword>
<comment type="similarity">
    <text evidence="13">Belongs to the G-protein coupled receptor 1 family.</text>
</comment>
<evidence type="ECO:0000256" key="9">
    <source>
        <dbReference type="ARBA" id="ARBA00023157"/>
    </source>
</evidence>
<dbReference type="InterPro" id="IPR000276">
    <property type="entry name" value="GPCR_Rhodpsn"/>
</dbReference>
<evidence type="ECO:0000256" key="6">
    <source>
        <dbReference type="ARBA" id="ARBA00022989"/>
    </source>
</evidence>
<accession>A0AAW1Z4W0</accession>
<dbReference type="PRINTS" id="PR00237">
    <property type="entry name" value="GPCRRHODOPSN"/>
</dbReference>
<evidence type="ECO:0000313" key="16">
    <source>
        <dbReference type="EMBL" id="KAK9955349.1"/>
    </source>
</evidence>
<dbReference type="GO" id="GO:0005886">
    <property type="term" value="C:plasma membrane"/>
    <property type="evidence" value="ECO:0007669"/>
    <property type="project" value="UniProtKB-SubCell"/>
</dbReference>
<evidence type="ECO:0000256" key="7">
    <source>
        <dbReference type="ARBA" id="ARBA00023040"/>
    </source>
</evidence>
<keyword evidence="5 14" id="KW-0552">Olfaction</keyword>
<keyword evidence="3 14" id="KW-0716">Sensory transduction</keyword>
<dbReference type="FunFam" id="1.20.1070.10:FF:000024">
    <property type="entry name" value="Olfactory receptor"/>
    <property type="match status" value="1"/>
</dbReference>
<feature type="transmembrane region" description="Helical" evidence="14">
    <location>
        <begin position="271"/>
        <end position="289"/>
    </location>
</feature>
<dbReference type="Proteomes" id="UP001479290">
    <property type="component" value="Unassembled WGS sequence"/>
</dbReference>